<feature type="transmembrane region" description="Helical" evidence="2">
    <location>
        <begin position="441"/>
        <end position="461"/>
    </location>
</feature>
<feature type="signal peptide" evidence="3">
    <location>
        <begin position="1"/>
        <end position="30"/>
    </location>
</feature>
<keyword evidence="2" id="KW-0472">Membrane</keyword>
<evidence type="ECO:0000256" key="3">
    <source>
        <dbReference type="SAM" id="SignalP"/>
    </source>
</evidence>
<gene>
    <name evidence="5" type="ORF">ATJ88_1792</name>
</gene>
<keyword evidence="2" id="KW-0812">Transmembrane</keyword>
<sequence length="468" mass="46337">MRHARPALAGATLLSTAVVLAGAAALGAPAAATPADGSDLTTCTTTGSGLQNDVLASDDGTAVVVGGDYVAHEAAAESEGRLVVAGTTTIDAGYFNVGRVGVGSGIVALGDVIVSGGDVVVQPGSTLDVNHRVDGGGDVRSGGDVRGTVELNGGTAFEGDAAAAPTAAERVATLRSVSARLGALATTGTLTTIGGHPALQGDGTSDPQVFDLTAAEADALGTVVFTEIGDAAVVVNVSGADAVLDTTHTAAGTVGDRVDDGAALGAWAPRILWNFTDATSLRLAGGSQLVGSILAPQADVVQNTHTNGRLWVGGDLDLGLSGNGLEHHNFPWNGLVETTCEPLVTVPTPSPEPSEGPGEEPTPEQSTTPEATPEPSEEPGTDASTPSTPEASQAPSTSVPTAPADGTDEPGTRDQTVSDESGPDAETVAAADELPRTGSSVGVLVAVVAVLLAAGAGVLVWRRRLLTR</sequence>
<evidence type="ECO:0000256" key="1">
    <source>
        <dbReference type="SAM" id="MobiDB-lite"/>
    </source>
</evidence>
<keyword evidence="3" id="KW-0732">Signal</keyword>
<protein>
    <submittedName>
        <fullName evidence="5">LPXTG-motif cell wall-anchored protein/choice-of-anchor A domain-containing protein</fullName>
    </submittedName>
</protein>
<keyword evidence="2" id="KW-1133">Transmembrane helix</keyword>
<accession>A0A2A9EY67</accession>
<evidence type="ECO:0000256" key="2">
    <source>
        <dbReference type="SAM" id="Phobius"/>
    </source>
</evidence>
<evidence type="ECO:0000259" key="4">
    <source>
        <dbReference type="Pfam" id="PF20597"/>
    </source>
</evidence>
<dbReference type="InterPro" id="IPR026588">
    <property type="entry name" value="Choice_anch_A"/>
</dbReference>
<proteinExistence type="predicted"/>
<name>A0A2A9EY67_9MICO</name>
<feature type="compositionally biased region" description="Polar residues" evidence="1">
    <location>
        <begin position="382"/>
        <end position="400"/>
    </location>
</feature>
<feature type="chain" id="PRO_5039015062" evidence="3">
    <location>
        <begin position="31"/>
        <end position="468"/>
    </location>
</feature>
<dbReference type="Proteomes" id="UP000224130">
    <property type="component" value="Unassembled WGS sequence"/>
</dbReference>
<keyword evidence="6" id="KW-1185">Reference proteome</keyword>
<dbReference type="NCBIfam" id="TIGR04215">
    <property type="entry name" value="choice_anch_A"/>
    <property type="match status" value="1"/>
</dbReference>
<dbReference type="OrthoDB" id="4329128at2"/>
<organism evidence="5 6">
    <name type="scientific">Isoptericola jiangsuensis</name>
    <dbReference type="NCBI Taxonomy" id="548579"/>
    <lineage>
        <taxon>Bacteria</taxon>
        <taxon>Bacillati</taxon>
        <taxon>Actinomycetota</taxon>
        <taxon>Actinomycetes</taxon>
        <taxon>Micrococcales</taxon>
        <taxon>Promicromonosporaceae</taxon>
        <taxon>Isoptericola</taxon>
    </lineage>
</organism>
<reference evidence="5 6" key="1">
    <citation type="submission" date="2017-10" db="EMBL/GenBank/DDBJ databases">
        <title>Sequencing the genomes of 1000 actinobacteria strains.</title>
        <authorList>
            <person name="Klenk H.-P."/>
        </authorList>
    </citation>
    <scope>NUCLEOTIDE SEQUENCE [LARGE SCALE GENOMIC DNA]</scope>
    <source>
        <strain evidence="5 6">DSM 21863</strain>
    </source>
</reference>
<dbReference type="AlphaFoldDB" id="A0A2A9EY67"/>
<dbReference type="NCBIfam" id="TIGR01167">
    <property type="entry name" value="LPXTG_anchor"/>
    <property type="match status" value="1"/>
</dbReference>
<evidence type="ECO:0000313" key="6">
    <source>
        <dbReference type="Proteomes" id="UP000224130"/>
    </source>
</evidence>
<evidence type="ECO:0000313" key="5">
    <source>
        <dbReference type="EMBL" id="PFG43109.1"/>
    </source>
</evidence>
<comment type="caution">
    <text evidence="5">The sequence shown here is derived from an EMBL/GenBank/DDBJ whole genome shotgun (WGS) entry which is preliminary data.</text>
</comment>
<dbReference type="Pfam" id="PF20597">
    <property type="entry name" value="pAdhesive_15"/>
    <property type="match status" value="1"/>
</dbReference>
<feature type="domain" description="Choice-of-anchor A" evidence="4">
    <location>
        <begin position="63"/>
        <end position="317"/>
    </location>
</feature>
<dbReference type="RefSeq" id="WP_098465229.1">
    <property type="nucleotide sequence ID" value="NZ_PDJJ01000001.1"/>
</dbReference>
<feature type="compositionally biased region" description="Low complexity" evidence="1">
    <location>
        <begin position="363"/>
        <end position="374"/>
    </location>
</feature>
<feature type="region of interest" description="Disordered" evidence="1">
    <location>
        <begin position="343"/>
        <end position="433"/>
    </location>
</feature>
<dbReference type="EMBL" id="PDJJ01000001">
    <property type="protein sequence ID" value="PFG43109.1"/>
    <property type="molecule type" value="Genomic_DNA"/>
</dbReference>